<feature type="transmembrane region" description="Helical" evidence="6">
    <location>
        <begin position="30"/>
        <end position="50"/>
    </location>
</feature>
<feature type="transmembrane region" description="Helical" evidence="6">
    <location>
        <begin position="263"/>
        <end position="282"/>
    </location>
</feature>
<feature type="transmembrane region" description="Helical" evidence="6">
    <location>
        <begin position="218"/>
        <end position="251"/>
    </location>
</feature>
<feature type="transmembrane region" description="Helical" evidence="6">
    <location>
        <begin position="181"/>
        <end position="198"/>
    </location>
</feature>
<evidence type="ECO:0000313" key="7">
    <source>
        <dbReference type="EMBL" id="MCS5734362.1"/>
    </source>
</evidence>
<keyword evidence="2" id="KW-1003">Cell membrane</keyword>
<keyword evidence="5 6" id="KW-0472">Membrane</keyword>
<keyword evidence="3 6" id="KW-0812">Transmembrane</keyword>
<evidence type="ECO:0000256" key="4">
    <source>
        <dbReference type="ARBA" id="ARBA00022989"/>
    </source>
</evidence>
<sequence>MIDVIAAVWQSATPLVLAALAGALAQRAGIWHLGLGGLMSIGAMLSVVLAKETGNIPIALIGACFAATVVSALMWFVIVKLSANPIIVGIGVNALGLGGTILGIVAIYGAEGTVKSDVGIPRVFDAVPGPVGQLSLIAVATPFLAVLVWWFVCRTRIGLQITATGDFPFAARSAGISTSRMRLYALLLGGVLCGLSGAELSLGTLQSFSPGMEAGRGLIAFAAVILGAAHPLGSVAAAVFFGAVNYFGIWAQLNWRGVVPTEFMLMLPYIVTIIAVVITARVRGASKSFNLVEMRDG</sequence>
<dbReference type="Proteomes" id="UP001165586">
    <property type="component" value="Unassembled WGS sequence"/>
</dbReference>
<evidence type="ECO:0000256" key="6">
    <source>
        <dbReference type="SAM" id="Phobius"/>
    </source>
</evidence>
<dbReference type="RefSeq" id="WP_259539235.1">
    <property type="nucleotide sequence ID" value="NZ_JANLCJ010000004.1"/>
</dbReference>
<reference evidence="7" key="1">
    <citation type="submission" date="2022-08" db="EMBL/GenBank/DDBJ databases">
        <authorList>
            <person name="Deng Y."/>
            <person name="Han X.-F."/>
            <person name="Zhang Y.-Q."/>
        </authorList>
    </citation>
    <scope>NUCLEOTIDE SEQUENCE</scope>
    <source>
        <strain evidence="7">CPCC 203386</strain>
    </source>
</reference>
<dbReference type="InterPro" id="IPR001851">
    <property type="entry name" value="ABC_transp_permease"/>
</dbReference>
<comment type="subcellular location">
    <subcellularLocation>
        <location evidence="1">Cell membrane</location>
        <topology evidence="1">Multi-pass membrane protein</topology>
    </subcellularLocation>
</comment>
<dbReference type="PANTHER" id="PTHR43370:SF1">
    <property type="entry name" value="GUANOSINE ABC TRANSPORTER PERMEASE PROTEIN NUPQ"/>
    <property type="match status" value="1"/>
</dbReference>
<dbReference type="EMBL" id="JANLCJ010000004">
    <property type="protein sequence ID" value="MCS5734362.1"/>
    <property type="molecule type" value="Genomic_DNA"/>
</dbReference>
<feature type="transmembrane region" description="Helical" evidence="6">
    <location>
        <begin position="130"/>
        <end position="152"/>
    </location>
</feature>
<evidence type="ECO:0000256" key="3">
    <source>
        <dbReference type="ARBA" id="ARBA00022692"/>
    </source>
</evidence>
<feature type="transmembrane region" description="Helical" evidence="6">
    <location>
        <begin position="6"/>
        <end position="25"/>
    </location>
</feature>
<name>A0ABT2H365_9MICO</name>
<keyword evidence="4 6" id="KW-1133">Transmembrane helix</keyword>
<evidence type="ECO:0000256" key="5">
    <source>
        <dbReference type="ARBA" id="ARBA00023136"/>
    </source>
</evidence>
<gene>
    <name evidence="7" type="ORF">N1032_11500</name>
</gene>
<dbReference type="Pfam" id="PF02653">
    <property type="entry name" value="BPD_transp_2"/>
    <property type="match status" value="1"/>
</dbReference>
<feature type="transmembrane region" description="Helical" evidence="6">
    <location>
        <begin position="86"/>
        <end position="110"/>
    </location>
</feature>
<evidence type="ECO:0000313" key="8">
    <source>
        <dbReference type="Proteomes" id="UP001165586"/>
    </source>
</evidence>
<dbReference type="PANTHER" id="PTHR43370">
    <property type="entry name" value="SUGAR ABC TRANSPORTER INTEGRAL MEMBRANE PROTEIN-RELATED"/>
    <property type="match status" value="1"/>
</dbReference>
<proteinExistence type="predicted"/>
<organism evidence="7 8">
    <name type="scientific">Herbiconiux daphne</name>
    <dbReference type="NCBI Taxonomy" id="2970914"/>
    <lineage>
        <taxon>Bacteria</taxon>
        <taxon>Bacillati</taxon>
        <taxon>Actinomycetota</taxon>
        <taxon>Actinomycetes</taxon>
        <taxon>Micrococcales</taxon>
        <taxon>Microbacteriaceae</taxon>
        <taxon>Herbiconiux</taxon>
    </lineage>
</organism>
<evidence type="ECO:0008006" key="9">
    <source>
        <dbReference type="Google" id="ProtNLM"/>
    </source>
</evidence>
<feature type="transmembrane region" description="Helical" evidence="6">
    <location>
        <begin position="56"/>
        <end position="79"/>
    </location>
</feature>
<dbReference type="CDD" id="cd06580">
    <property type="entry name" value="TM_PBP1_transp_TpRbsC_like"/>
    <property type="match status" value="1"/>
</dbReference>
<evidence type="ECO:0000256" key="1">
    <source>
        <dbReference type="ARBA" id="ARBA00004651"/>
    </source>
</evidence>
<accession>A0ABT2H365</accession>
<keyword evidence="8" id="KW-1185">Reference proteome</keyword>
<comment type="caution">
    <text evidence="7">The sequence shown here is derived from an EMBL/GenBank/DDBJ whole genome shotgun (WGS) entry which is preliminary data.</text>
</comment>
<protein>
    <recommendedName>
        <fullName evidence="9">ABC transporter permease</fullName>
    </recommendedName>
</protein>
<evidence type="ECO:0000256" key="2">
    <source>
        <dbReference type="ARBA" id="ARBA00022475"/>
    </source>
</evidence>